<accession>A0A2S1RCX3</accession>
<organism evidence="3 4">
    <name type="scientific">Dietzia lutea</name>
    <dbReference type="NCBI Taxonomy" id="546160"/>
    <lineage>
        <taxon>Bacteria</taxon>
        <taxon>Bacillati</taxon>
        <taxon>Actinomycetota</taxon>
        <taxon>Actinomycetes</taxon>
        <taxon>Mycobacteriales</taxon>
        <taxon>Dietziaceae</taxon>
        <taxon>Dietzia</taxon>
    </lineage>
</organism>
<sequence length="243" mass="26577">MIEVGADFGYPPYSYNQNGELVGSEVDLVKAVADELGIDAQFTQLAYETMIPSVANGRMHMLLGPFQSLPERYEQVTMIEIFRMQMQAVVKKGNPSEFNADDPCGAMAGEGAGSINMWTVEDLSEQCVAAGEPAIEILPLAENANAYQSVLSERTDFTMQQTPAALHMVETSDDFELNGDPIPAPAGDLQGWIVQKGNDKLVESLIWAVEQLIESGEWREIMERHGLWGSALPGPLVNTEAPR</sequence>
<dbReference type="SMART" id="SM00062">
    <property type="entry name" value="PBPb"/>
    <property type="match status" value="1"/>
</dbReference>
<gene>
    <name evidence="3" type="ORF">A6035_17320</name>
</gene>
<dbReference type="Pfam" id="PF00497">
    <property type="entry name" value="SBP_bac_3"/>
    <property type="match status" value="1"/>
</dbReference>
<dbReference type="EMBL" id="CP015450">
    <property type="protein sequence ID" value="AWH94112.1"/>
    <property type="molecule type" value="Genomic_DNA"/>
</dbReference>
<dbReference type="SUPFAM" id="SSF53850">
    <property type="entry name" value="Periplasmic binding protein-like II"/>
    <property type="match status" value="1"/>
</dbReference>
<evidence type="ECO:0000313" key="3">
    <source>
        <dbReference type="EMBL" id="AWH94112.1"/>
    </source>
</evidence>
<name>A0A2S1RCX3_9ACTN</name>
<dbReference type="Gene3D" id="3.40.190.10">
    <property type="entry name" value="Periplasmic binding protein-like II"/>
    <property type="match status" value="2"/>
</dbReference>
<dbReference type="PANTHER" id="PTHR35936:SF19">
    <property type="entry name" value="AMINO-ACID-BINDING PROTEIN YXEM-RELATED"/>
    <property type="match status" value="1"/>
</dbReference>
<proteinExistence type="predicted"/>
<dbReference type="InterPro" id="IPR001638">
    <property type="entry name" value="Solute-binding_3/MltF_N"/>
</dbReference>
<reference evidence="3 4" key="1">
    <citation type="submission" date="2016-04" db="EMBL/GenBank/DDBJ databases">
        <title>Complete genome sequence of Dietzia lutea YIM 80766T, a strain isolated from desert soil in Egypt.</title>
        <authorList>
            <person name="Zhao J."/>
            <person name="Hu B."/>
            <person name="Geng S."/>
            <person name="Nie Y."/>
            <person name="Tang Y."/>
        </authorList>
    </citation>
    <scope>NUCLEOTIDE SEQUENCE [LARGE SCALE GENOMIC DNA]</scope>
    <source>
        <strain evidence="3 4">YIM 80766</strain>
        <plasmid evidence="3 4">unnamed1</plasmid>
    </source>
</reference>
<keyword evidence="4" id="KW-1185">Reference proteome</keyword>
<dbReference type="Proteomes" id="UP000244928">
    <property type="component" value="Plasmid unnamed1"/>
</dbReference>
<evidence type="ECO:0000313" key="4">
    <source>
        <dbReference type="Proteomes" id="UP000244928"/>
    </source>
</evidence>
<dbReference type="AlphaFoldDB" id="A0A2S1RCX3"/>
<feature type="domain" description="Solute-binding protein family 3/N-terminal" evidence="2">
    <location>
        <begin position="1"/>
        <end position="229"/>
    </location>
</feature>
<keyword evidence="3" id="KW-0614">Plasmid</keyword>
<evidence type="ECO:0000256" key="1">
    <source>
        <dbReference type="ARBA" id="ARBA00022729"/>
    </source>
</evidence>
<geneLocation type="plasmid" evidence="3 4">
    <name>unnamed1</name>
</geneLocation>
<evidence type="ECO:0000259" key="2">
    <source>
        <dbReference type="SMART" id="SM00062"/>
    </source>
</evidence>
<protein>
    <recommendedName>
        <fullName evidence="2">Solute-binding protein family 3/N-terminal domain-containing protein</fullName>
    </recommendedName>
</protein>
<dbReference type="PANTHER" id="PTHR35936">
    <property type="entry name" value="MEMBRANE-BOUND LYTIC MUREIN TRANSGLYCOSYLASE F"/>
    <property type="match status" value="1"/>
</dbReference>
<keyword evidence="1" id="KW-0732">Signal</keyword>
<dbReference type="KEGG" id="dlu:A6035_17320"/>